<dbReference type="InterPro" id="IPR036328">
    <property type="entry name" value="MliC_sf"/>
</dbReference>
<evidence type="ECO:0000313" key="7">
    <source>
        <dbReference type="EMBL" id="TDY61647.1"/>
    </source>
</evidence>
<name>A0A4R8MBU0_9BACT</name>
<evidence type="ECO:0000256" key="1">
    <source>
        <dbReference type="ARBA" id="ARBA00022729"/>
    </source>
</evidence>
<dbReference type="AlphaFoldDB" id="A0A4R8MBU0"/>
<proteinExistence type="predicted"/>
<reference evidence="7 8" key="1">
    <citation type="submission" date="2019-03" db="EMBL/GenBank/DDBJ databases">
        <title>Genomic Encyclopedia of Type Strains, Phase IV (KMG-IV): sequencing the most valuable type-strain genomes for metagenomic binning, comparative biology and taxonomic classification.</title>
        <authorList>
            <person name="Goeker M."/>
        </authorList>
    </citation>
    <scope>NUCLEOTIDE SEQUENCE [LARGE SCALE GENOMIC DNA]</scope>
    <source>
        <strain evidence="7 8">DSM 25964</strain>
    </source>
</reference>
<evidence type="ECO:0000313" key="8">
    <source>
        <dbReference type="Proteomes" id="UP000295066"/>
    </source>
</evidence>
<gene>
    <name evidence="7" type="ORF">C8D99_10560</name>
</gene>
<organism evidence="7 8">
    <name type="scientific">Aminivibrio pyruvatiphilus</name>
    <dbReference type="NCBI Taxonomy" id="1005740"/>
    <lineage>
        <taxon>Bacteria</taxon>
        <taxon>Thermotogati</taxon>
        <taxon>Synergistota</taxon>
        <taxon>Synergistia</taxon>
        <taxon>Synergistales</taxon>
        <taxon>Aminobacteriaceae</taxon>
        <taxon>Aminivibrio</taxon>
    </lineage>
</organism>
<evidence type="ECO:0000259" key="6">
    <source>
        <dbReference type="Pfam" id="PF09864"/>
    </source>
</evidence>
<evidence type="ECO:0000256" key="5">
    <source>
        <dbReference type="SAM" id="SignalP"/>
    </source>
</evidence>
<comment type="caution">
    <text evidence="7">The sequence shown here is derived from an EMBL/GenBank/DDBJ whole genome shotgun (WGS) entry which is preliminary data.</text>
</comment>
<sequence length="124" mass="13617">MKAMRKAGILCVILFAVCALSGPAGGNNQPLTVSGGEPVTYVCANGDRLVARYYSLSDESLRFVKILFPDGREYTLPQVISGSGARYTDDGELLWWIKGDEARAEIRDENGEWKELCGECRVLP</sequence>
<keyword evidence="1 5" id="KW-0732">Signal</keyword>
<keyword evidence="4" id="KW-0449">Lipoprotein</keyword>
<evidence type="ECO:0000256" key="4">
    <source>
        <dbReference type="ARBA" id="ARBA00023288"/>
    </source>
</evidence>
<dbReference type="Proteomes" id="UP000295066">
    <property type="component" value="Unassembled WGS sequence"/>
</dbReference>
<keyword evidence="8" id="KW-1185">Reference proteome</keyword>
<dbReference type="InterPro" id="IPR018660">
    <property type="entry name" value="MliC"/>
</dbReference>
<feature type="signal peptide" evidence="5">
    <location>
        <begin position="1"/>
        <end position="26"/>
    </location>
</feature>
<feature type="chain" id="PRO_5020679105" evidence="5">
    <location>
        <begin position="27"/>
        <end position="124"/>
    </location>
</feature>
<dbReference type="Gene3D" id="2.40.128.200">
    <property type="match status" value="1"/>
</dbReference>
<feature type="domain" description="C-type lysozyme inhibitor" evidence="6">
    <location>
        <begin position="41"/>
        <end position="112"/>
    </location>
</feature>
<keyword evidence="2" id="KW-0472">Membrane</keyword>
<keyword evidence="3" id="KW-0564">Palmitate</keyword>
<evidence type="ECO:0000256" key="3">
    <source>
        <dbReference type="ARBA" id="ARBA00023139"/>
    </source>
</evidence>
<dbReference type="EMBL" id="SORI01000005">
    <property type="protein sequence ID" value="TDY61647.1"/>
    <property type="molecule type" value="Genomic_DNA"/>
</dbReference>
<dbReference type="SUPFAM" id="SSF141488">
    <property type="entry name" value="YdhA-like"/>
    <property type="match status" value="1"/>
</dbReference>
<dbReference type="Pfam" id="PF09864">
    <property type="entry name" value="MliC"/>
    <property type="match status" value="1"/>
</dbReference>
<protein>
    <submittedName>
        <fullName evidence="7">Membrane-bound inhibitor of C-type lysozyme</fullName>
    </submittedName>
</protein>
<accession>A0A4R8MBU0</accession>
<evidence type="ECO:0000256" key="2">
    <source>
        <dbReference type="ARBA" id="ARBA00023136"/>
    </source>
</evidence>